<dbReference type="EMBL" id="CADEHS020000003">
    <property type="protein sequence ID" value="CAG9939218.1"/>
    <property type="molecule type" value="Genomic_DNA"/>
</dbReference>
<name>A0ACA9TEB7_BIOOC</name>
<protein>
    <submittedName>
        <fullName evidence="1">Uncharacterized protein</fullName>
    </submittedName>
</protein>
<evidence type="ECO:0000313" key="2">
    <source>
        <dbReference type="Proteomes" id="UP000836387"/>
    </source>
</evidence>
<comment type="caution">
    <text evidence="1">The sequence shown here is derived from an EMBL/GenBank/DDBJ whole genome shotgun (WGS) entry which is preliminary data.</text>
</comment>
<sequence length="783" mass="87124">MSIQVTAGPGALVALALDGDKEFLSLLDVDHVDILQRRGLVDVQKFNKRWSKHIQLLANNEPLRLGEQDINEVLRDTNSLLRDLPLFTIVMTCVVAALDQFAKGPLVQRILFNVLQVMLKPNETGEDVLRSQYNNRLSAWRSTACLRTLNQAAEKHRQELISTGSIIGGSLPSMESNHVEEFLIWLLSSNDPHFKTSSSDVAGIADCLILLGVDVLRVAEVDSESETDHDQEVCTVFYSSEPFLHGSTSKRSKQLMSRDVSMTVPLQRPWEAVSIFPISEDAKNESRLAWKEGKKAAAVVRIGVRGAEIPSSERSPRHVRQTLFRSAPPQPLRNIVYAMVNRGRGTERANEEIYDLARTCGFFINGELLDGLTGTLHSAPPDILEWLIRVCDPEAEAREPSPPGLNINDVSMEDQNKVEWFCVFQSFFMGYYYEIFGKLIDTSTLASQTVEGSWGFRSASYFHYMRSSSFMKNPPENSRKVKTFGRSSLFPILSTLFLGGHAMNLELQKAEARLIGIECLGMIDKRSLFVNSLLGKFASPQQVGGFTLLDVDVGGVPRDVHGLVKPGDPTEIPDYDCLEQDPTHSISDNIQEKSPDGDFTMNIEADWAGDPDTALLCVRYKGRRVTSLSPIPSDVLFCHAFVQPNHTSSHLPSPPRSKLERGVEVQVTDLLKGDLRLPRSFRGDAPILIQALDCPGLRYAAASMYGDRVSCRVATDCVETAAQEAATALFPNPNSWESPPKDSVIIGGVKDDRLLRGEKWNEHNFNYPIHLIEGKEIEFKAAR</sequence>
<reference evidence="1" key="1">
    <citation type="submission" date="2020-04" db="EMBL/GenBank/DDBJ databases">
        <authorList>
            <person name="Broberg M."/>
        </authorList>
    </citation>
    <scope>NUCLEOTIDE SEQUENCE</scope>
</reference>
<organism evidence="1 2">
    <name type="scientific">Clonostachys rosea f. rosea IK726</name>
    <dbReference type="NCBI Taxonomy" id="1349383"/>
    <lineage>
        <taxon>Eukaryota</taxon>
        <taxon>Fungi</taxon>
        <taxon>Dikarya</taxon>
        <taxon>Ascomycota</taxon>
        <taxon>Pezizomycotina</taxon>
        <taxon>Sordariomycetes</taxon>
        <taxon>Hypocreomycetidae</taxon>
        <taxon>Hypocreales</taxon>
        <taxon>Bionectriaceae</taxon>
        <taxon>Clonostachys</taxon>
    </lineage>
</organism>
<evidence type="ECO:0000313" key="1">
    <source>
        <dbReference type="EMBL" id="CAG9939218.1"/>
    </source>
</evidence>
<reference evidence="1" key="2">
    <citation type="submission" date="2021-10" db="EMBL/GenBank/DDBJ databases">
        <authorList>
            <person name="Piombo E."/>
        </authorList>
    </citation>
    <scope>NUCLEOTIDE SEQUENCE</scope>
</reference>
<gene>
    <name evidence="1" type="ORF">CRV2_00007653</name>
</gene>
<keyword evidence="2" id="KW-1185">Reference proteome</keyword>
<accession>A0ACA9TEB7</accession>
<dbReference type="Proteomes" id="UP000836387">
    <property type="component" value="Unassembled WGS sequence"/>
</dbReference>
<proteinExistence type="predicted"/>